<dbReference type="RefSeq" id="WP_062122708.1">
    <property type="nucleotide sequence ID" value="NZ_BAZW01000005.1"/>
</dbReference>
<proteinExistence type="predicted"/>
<dbReference type="GO" id="GO:0016787">
    <property type="term" value="F:hydrolase activity"/>
    <property type="evidence" value="ECO:0007669"/>
    <property type="project" value="UniProtKB-KW"/>
</dbReference>
<gene>
    <name evidence="3" type="ORF">JCM15548_11103</name>
</gene>
<reference evidence="3 4" key="1">
    <citation type="journal article" date="2015" name="Microbes Environ.">
        <title>Distribution and evolution of nitrogen fixation genes in the phylum bacteroidetes.</title>
        <authorList>
            <person name="Inoue J."/>
            <person name="Oshima K."/>
            <person name="Suda W."/>
            <person name="Sakamoto M."/>
            <person name="Iino T."/>
            <person name="Noda S."/>
            <person name="Hongoh Y."/>
            <person name="Hattori M."/>
            <person name="Ohkuma M."/>
        </authorList>
    </citation>
    <scope>NUCLEOTIDE SEQUENCE [LARGE SCALE GENOMIC DNA]</scope>
    <source>
        <strain evidence="3">JCM 15548</strain>
    </source>
</reference>
<organism evidence="3 4">
    <name type="scientific">Geofilum rubicundum JCM 15548</name>
    <dbReference type="NCBI Taxonomy" id="1236989"/>
    <lineage>
        <taxon>Bacteria</taxon>
        <taxon>Pseudomonadati</taxon>
        <taxon>Bacteroidota</taxon>
        <taxon>Bacteroidia</taxon>
        <taxon>Marinilabiliales</taxon>
        <taxon>Marinilabiliaceae</taxon>
        <taxon>Geofilum</taxon>
    </lineage>
</organism>
<dbReference type="AlphaFoldDB" id="A0A0E9LV15"/>
<dbReference type="STRING" id="1236989.JCM15548_11103"/>
<dbReference type="Gene3D" id="3.30.379.10">
    <property type="entry name" value="Chitobiase/beta-hexosaminidase domain 2-like"/>
    <property type="match status" value="1"/>
</dbReference>
<comment type="caution">
    <text evidence="3">The sequence shown here is derived from an EMBL/GenBank/DDBJ whole genome shotgun (WGS) entry which is preliminary data.</text>
</comment>
<dbReference type="EMBL" id="BAZW01000005">
    <property type="protein sequence ID" value="GAO28956.1"/>
    <property type="molecule type" value="Genomic_DNA"/>
</dbReference>
<feature type="compositionally biased region" description="Polar residues" evidence="2">
    <location>
        <begin position="75"/>
        <end position="104"/>
    </location>
</feature>
<protein>
    <submittedName>
        <fullName evidence="3">Uncharacterized protein</fullName>
    </submittedName>
</protein>
<evidence type="ECO:0000256" key="2">
    <source>
        <dbReference type="SAM" id="MobiDB-lite"/>
    </source>
</evidence>
<name>A0A0E9LV15_9BACT</name>
<evidence type="ECO:0000256" key="1">
    <source>
        <dbReference type="ARBA" id="ARBA00022801"/>
    </source>
</evidence>
<evidence type="ECO:0000313" key="4">
    <source>
        <dbReference type="Proteomes" id="UP000032900"/>
    </source>
</evidence>
<dbReference type="GO" id="GO:0005975">
    <property type="term" value="P:carbohydrate metabolic process"/>
    <property type="evidence" value="ECO:0007669"/>
    <property type="project" value="UniProtKB-ARBA"/>
</dbReference>
<dbReference type="Proteomes" id="UP000032900">
    <property type="component" value="Unassembled WGS sequence"/>
</dbReference>
<feature type="region of interest" description="Disordered" evidence="2">
    <location>
        <begin position="73"/>
        <end position="129"/>
    </location>
</feature>
<keyword evidence="4" id="KW-1185">Reference proteome</keyword>
<dbReference type="InterPro" id="IPR029018">
    <property type="entry name" value="Hex-like_dom2"/>
</dbReference>
<sequence length="129" mass="14166">MYKTIPFSIFLFLLLFPLVLTGQKNAFLKHSQERPVTIVFDSKDEKTVELAAEALARDIELLSGVKPAMAHHFENSGSHASSSAPFKAANSCSNCPDQEQSTSAKLRANGKLSPLNRLRTPSAPLKKRL</sequence>
<evidence type="ECO:0000313" key="3">
    <source>
        <dbReference type="EMBL" id="GAO28956.1"/>
    </source>
</evidence>
<accession>A0A0E9LV15</accession>
<keyword evidence="1" id="KW-0378">Hydrolase</keyword>